<organism evidence="1 2">
    <name type="scientific">Biomphalaria glabrata</name>
    <name type="common">Bloodfluke planorb</name>
    <name type="synonym">Freshwater snail</name>
    <dbReference type="NCBI Taxonomy" id="6526"/>
    <lineage>
        <taxon>Eukaryota</taxon>
        <taxon>Metazoa</taxon>
        <taxon>Spiralia</taxon>
        <taxon>Lophotrochozoa</taxon>
        <taxon>Mollusca</taxon>
        <taxon>Gastropoda</taxon>
        <taxon>Heterobranchia</taxon>
        <taxon>Euthyneura</taxon>
        <taxon>Panpulmonata</taxon>
        <taxon>Hygrophila</taxon>
        <taxon>Lymnaeoidea</taxon>
        <taxon>Planorbidae</taxon>
        <taxon>Biomphalaria</taxon>
    </lineage>
</organism>
<evidence type="ECO:0000313" key="2">
    <source>
        <dbReference type="Proteomes" id="UP000076420"/>
    </source>
</evidence>
<sequence length="253" mass="27833">MSVGEHTKVLALEQGYGNQVFLSNEDDDKSIQSNIRALTPVPSMVGMDTEKHPNSLLAIESAPPVVEMDSDKLPGIHLAIESAPPTVENGSNKHPHFYLSVETATSGIERKLSSTILAIESTSTNYAADHETHTNTIIVIDQASSIDIENKRPHFYITNDCNCTSSVVEIECKNCRNNFLSNRSMPTIVEIENDSQSTLLAIESSSSLGERDHHKVSKSFSCPRINVEKDECKNSIDTGIELATFGEEQRLMK</sequence>
<dbReference type="Proteomes" id="UP000076420">
    <property type="component" value="Unassembled WGS sequence"/>
</dbReference>
<dbReference type="VEuPathDB" id="VectorBase:BGLB029310"/>
<protein>
    <submittedName>
        <fullName evidence="1">Uncharacterized protein</fullName>
    </submittedName>
</protein>
<dbReference type="KEGG" id="bgt:106066543"/>
<dbReference type="AlphaFoldDB" id="A0A2C9LC47"/>
<name>A0A2C9LC47_BIOGL</name>
<accession>A0A2C9LC47</accession>
<dbReference type="VEuPathDB" id="VectorBase:BGLAX_043776"/>
<gene>
    <name evidence="1" type="primary">106066543</name>
</gene>
<evidence type="ECO:0000313" key="1">
    <source>
        <dbReference type="EnsemblMetazoa" id="BGLB029310-PA"/>
    </source>
</evidence>
<proteinExistence type="predicted"/>
<dbReference type="EnsemblMetazoa" id="BGLB029310-RA">
    <property type="protein sequence ID" value="BGLB029310-PA"/>
    <property type="gene ID" value="BGLB029310"/>
</dbReference>
<reference evidence="1" key="1">
    <citation type="submission" date="2020-05" db="UniProtKB">
        <authorList>
            <consortium name="EnsemblMetazoa"/>
        </authorList>
    </citation>
    <scope>IDENTIFICATION</scope>
    <source>
        <strain evidence="1">BB02</strain>
    </source>
</reference>